<protein>
    <recommendedName>
        <fullName evidence="4">PAP2 superfamily protein</fullName>
    </recommendedName>
</protein>
<keyword evidence="1" id="KW-1133">Transmembrane helix</keyword>
<proteinExistence type="predicted"/>
<dbReference type="EMBL" id="CP090145">
    <property type="protein sequence ID" value="UOX35190.1"/>
    <property type="molecule type" value="Genomic_DNA"/>
</dbReference>
<feature type="transmembrane region" description="Helical" evidence="1">
    <location>
        <begin position="12"/>
        <end position="35"/>
    </location>
</feature>
<feature type="transmembrane region" description="Helical" evidence="1">
    <location>
        <begin position="81"/>
        <end position="100"/>
    </location>
</feature>
<reference evidence="2" key="1">
    <citation type="submission" date="2021-12" db="EMBL/GenBank/DDBJ databases">
        <authorList>
            <person name="Cha I.-T."/>
            <person name="Lee K.-E."/>
            <person name="Park S.-J."/>
        </authorList>
    </citation>
    <scope>NUCLEOTIDE SEQUENCE</scope>
    <source>
        <strain evidence="2">YSM-43</strain>
    </source>
</reference>
<dbReference type="RefSeq" id="WP_246918380.1">
    <property type="nucleotide sequence ID" value="NZ_CP090145.1"/>
</dbReference>
<evidence type="ECO:0000313" key="3">
    <source>
        <dbReference type="Proteomes" id="UP000830454"/>
    </source>
</evidence>
<dbReference type="Proteomes" id="UP000830454">
    <property type="component" value="Chromosome"/>
</dbReference>
<feature type="transmembrane region" description="Helical" evidence="1">
    <location>
        <begin position="106"/>
        <end position="125"/>
    </location>
</feature>
<feature type="transmembrane region" description="Helical" evidence="1">
    <location>
        <begin position="41"/>
        <end position="69"/>
    </location>
</feature>
<feature type="transmembrane region" description="Helical" evidence="1">
    <location>
        <begin position="182"/>
        <end position="202"/>
    </location>
</feature>
<evidence type="ECO:0000256" key="1">
    <source>
        <dbReference type="SAM" id="Phobius"/>
    </source>
</evidence>
<feature type="transmembrane region" description="Helical" evidence="1">
    <location>
        <begin position="155"/>
        <end position="175"/>
    </location>
</feature>
<name>A0ABY4HQP7_9FLAO</name>
<evidence type="ECO:0008006" key="4">
    <source>
        <dbReference type="Google" id="ProtNLM"/>
    </source>
</evidence>
<keyword evidence="1" id="KW-0812">Transmembrane</keyword>
<evidence type="ECO:0000313" key="2">
    <source>
        <dbReference type="EMBL" id="UOX35190.1"/>
    </source>
</evidence>
<keyword evidence="3" id="KW-1185">Reference proteome</keyword>
<gene>
    <name evidence="2" type="ORF">LXD69_06655</name>
</gene>
<reference evidence="2" key="2">
    <citation type="submission" date="2022-04" db="EMBL/GenBank/DDBJ databases">
        <title>Complete Genome Sequence of Flavobacterium sediminilitoris YSM-43, Isolated from a Tidal Sediment.</title>
        <authorList>
            <person name="Lee P.A."/>
        </authorList>
    </citation>
    <scope>NUCLEOTIDE SEQUENCE</scope>
    <source>
        <strain evidence="2">YSM-43</strain>
    </source>
</reference>
<keyword evidence="1" id="KW-0472">Membrane</keyword>
<organism evidence="2 3">
    <name type="scientific">Flavobacterium sediminilitoris</name>
    <dbReference type="NCBI Taxonomy" id="2024526"/>
    <lineage>
        <taxon>Bacteria</taxon>
        <taxon>Pseudomonadati</taxon>
        <taxon>Bacteroidota</taxon>
        <taxon>Flavobacteriia</taxon>
        <taxon>Flavobacteriales</taxon>
        <taxon>Flavobacteriaceae</taxon>
        <taxon>Flavobacterium</taxon>
    </lineage>
</organism>
<accession>A0ABY4HQP7</accession>
<sequence>MDLKKVLPLFSYVFHPIFISLYGTLFYFIVSQTYIYESQVLLTLIQVGILTLFLPISLYYLFISLGIVASFTEASLKERKLPLMTQAILLFLLLKFSTSLNALPELFYFFLGGFSSSILAFICVLLRFKASLHMIGICSLGTFVYGLSIHLELPLVNTIAFSVMCIGFVASSRLYMKSHTSIELIVGGFIGVLSQVIFWYFWL</sequence>